<dbReference type="EMBL" id="JAAXPG010000016">
    <property type="protein sequence ID" value="NKY99470.1"/>
    <property type="molecule type" value="Genomic_DNA"/>
</dbReference>
<comment type="caution">
    <text evidence="1">The sequence shown here is derived from an EMBL/GenBank/DDBJ whole genome shotgun (WGS) entry which is preliminary data.</text>
</comment>
<gene>
    <name evidence="1" type="ORF">HGB44_17615</name>
</gene>
<keyword evidence="2" id="KW-1185">Reference proteome</keyword>
<dbReference type="InterPro" id="IPR007804">
    <property type="entry name" value="GvpG"/>
</dbReference>
<dbReference type="AlphaFoldDB" id="A0A7X6MEJ0"/>
<accession>A0A7X6MEJ0</accession>
<dbReference type="Pfam" id="PF05120">
    <property type="entry name" value="GvpG"/>
    <property type="match status" value="1"/>
</dbReference>
<organism evidence="1 2">
    <name type="scientific">Nocardiopsis alborubida</name>
    <dbReference type="NCBI Taxonomy" id="146802"/>
    <lineage>
        <taxon>Bacteria</taxon>
        <taxon>Bacillati</taxon>
        <taxon>Actinomycetota</taxon>
        <taxon>Actinomycetes</taxon>
        <taxon>Streptosporangiales</taxon>
        <taxon>Nocardiopsidaceae</taxon>
        <taxon>Nocardiopsis</taxon>
    </lineage>
</organism>
<dbReference type="Proteomes" id="UP000553209">
    <property type="component" value="Unassembled WGS sequence"/>
</dbReference>
<name>A0A7X6MEJ0_9ACTN</name>
<evidence type="ECO:0000313" key="1">
    <source>
        <dbReference type="EMBL" id="NKY99470.1"/>
    </source>
</evidence>
<proteinExistence type="predicted"/>
<dbReference type="RefSeq" id="WP_061081336.1">
    <property type="nucleotide sequence ID" value="NZ_JAAXPG010000016.1"/>
</dbReference>
<evidence type="ECO:0000313" key="2">
    <source>
        <dbReference type="Proteomes" id="UP000553209"/>
    </source>
</evidence>
<reference evidence="1 2" key="1">
    <citation type="submission" date="2020-04" db="EMBL/GenBank/DDBJ databases">
        <title>MicrobeNet Type strains.</title>
        <authorList>
            <person name="Nicholson A.C."/>
        </authorList>
    </citation>
    <scope>NUCLEOTIDE SEQUENCE [LARGE SCALE GENOMIC DNA]</scope>
    <source>
        <strain evidence="1 2">ATCC 23612</strain>
    </source>
</reference>
<protein>
    <submittedName>
        <fullName evidence="1">Gas vesicle protein</fullName>
    </submittedName>
</protein>
<sequence length="82" mass="9446">MGLLSMILTAPAAPVRFVDWTARQVLDAAEREMYDPSRIRQQLAELSERFDAGELSESEFDQAEDELLDQLEEAERYQQGLR</sequence>